<organism evidence="2 3">
    <name type="scientific">Actinocrinis puniceicyclus</name>
    <dbReference type="NCBI Taxonomy" id="977794"/>
    <lineage>
        <taxon>Bacteria</taxon>
        <taxon>Bacillati</taxon>
        <taxon>Actinomycetota</taxon>
        <taxon>Actinomycetes</taxon>
        <taxon>Catenulisporales</taxon>
        <taxon>Actinospicaceae</taxon>
        <taxon>Actinocrinis</taxon>
    </lineage>
</organism>
<evidence type="ECO:0000313" key="2">
    <source>
        <dbReference type="EMBL" id="MBS2966457.1"/>
    </source>
</evidence>
<feature type="compositionally biased region" description="Low complexity" evidence="1">
    <location>
        <begin position="69"/>
        <end position="85"/>
    </location>
</feature>
<dbReference type="Proteomes" id="UP000677913">
    <property type="component" value="Unassembled WGS sequence"/>
</dbReference>
<sequence>MAGGEGAAAFKGIAQGADEALGNAGHALGDFVENTAQTADKTTDAMLVTEEQNTQAIAKVMSGGAASQERAAASAAETTAAASGEPSRFSGILDPQGAAAGWEGEGGLRLSPEENAAADRFLAQARDAEANITPVVMGIRDKVPGAQTVGYPDFVLKGPASFKRKLATELSIIPGRDMDAALSRMKDTVRYTLKFPGDGTAYTDGVSSAIGSFRESGVGNVDFKPNWRAEARKAIRGSTASGATRRPGMCSRCSSTLRRASTRKWSPTACTKR</sequence>
<dbReference type="RefSeq" id="WP_211471543.1">
    <property type="nucleotide sequence ID" value="NZ_JAGSXH010000152.1"/>
</dbReference>
<reference evidence="2" key="1">
    <citation type="submission" date="2021-04" db="EMBL/GenBank/DDBJ databases">
        <title>Genome based classification of Actinospica acidithermotolerans sp. nov., an actinobacterium isolated from an Indonesian hot spring.</title>
        <authorList>
            <person name="Kusuma A.B."/>
            <person name="Putra K.E."/>
            <person name="Nafisah S."/>
            <person name="Loh J."/>
            <person name="Nouioui I."/>
            <person name="Goodfellow M."/>
        </authorList>
    </citation>
    <scope>NUCLEOTIDE SEQUENCE</scope>
    <source>
        <strain evidence="2">DSM 45618</strain>
    </source>
</reference>
<accession>A0A8J8BDP5</accession>
<evidence type="ECO:0000256" key="1">
    <source>
        <dbReference type="SAM" id="MobiDB-lite"/>
    </source>
</evidence>
<proteinExistence type="predicted"/>
<name>A0A8J8BDP5_9ACTN</name>
<evidence type="ECO:0000313" key="3">
    <source>
        <dbReference type="Proteomes" id="UP000677913"/>
    </source>
</evidence>
<dbReference type="AlphaFoldDB" id="A0A8J8BDP5"/>
<dbReference type="EMBL" id="JAGSXH010000152">
    <property type="protein sequence ID" value="MBS2966457.1"/>
    <property type="molecule type" value="Genomic_DNA"/>
</dbReference>
<gene>
    <name evidence="2" type="ORF">KGA66_25675</name>
</gene>
<keyword evidence="3" id="KW-1185">Reference proteome</keyword>
<protein>
    <submittedName>
        <fullName evidence="2">Uncharacterized protein</fullName>
    </submittedName>
</protein>
<feature type="region of interest" description="Disordered" evidence="1">
    <location>
        <begin position="69"/>
        <end position="96"/>
    </location>
</feature>
<comment type="caution">
    <text evidence="2">The sequence shown here is derived from an EMBL/GenBank/DDBJ whole genome shotgun (WGS) entry which is preliminary data.</text>
</comment>